<reference evidence="1" key="1">
    <citation type="submission" date="2020-05" db="EMBL/GenBank/DDBJ databases">
        <authorList>
            <person name="Chiriac C."/>
            <person name="Salcher M."/>
            <person name="Ghai R."/>
            <person name="Kavagutti S V."/>
        </authorList>
    </citation>
    <scope>NUCLEOTIDE SEQUENCE</scope>
</reference>
<organism evidence="1">
    <name type="scientific">uncultured Caudovirales phage</name>
    <dbReference type="NCBI Taxonomy" id="2100421"/>
    <lineage>
        <taxon>Viruses</taxon>
        <taxon>Duplodnaviria</taxon>
        <taxon>Heunggongvirae</taxon>
        <taxon>Uroviricota</taxon>
        <taxon>Caudoviricetes</taxon>
        <taxon>Peduoviridae</taxon>
        <taxon>Maltschvirus</taxon>
        <taxon>Maltschvirus maltsch</taxon>
    </lineage>
</organism>
<evidence type="ECO:0000313" key="1">
    <source>
        <dbReference type="EMBL" id="CAB5237942.1"/>
    </source>
</evidence>
<proteinExistence type="predicted"/>
<protein>
    <submittedName>
        <fullName evidence="1">Major capsid protein Gp5</fullName>
    </submittedName>
</protein>
<accession>A0A6J7XJQ3</accession>
<name>A0A6J7XJQ3_9CAUD</name>
<gene>
    <name evidence="1" type="ORF">UFOVP142_33</name>
</gene>
<dbReference type="EMBL" id="LR798460">
    <property type="protein sequence ID" value="CAB5237942.1"/>
    <property type="molecule type" value="Genomic_DNA"/>
</dbReference>
<sequence>MAILSPGGSPFPGSPNSGGYDGLFANIIAAFSQSQASLVGPNKLLDMVQTDIDPSNTAYQGKTIEINFPDSAGKVQNINQMDKKVQYSPVKTIRRSLTLDQHPVYAFEIPDLDKALTARPEELRVMFVDEAVKKFTTYINGEIAKLIFNTNPLADPGTGDPFGTQFNVPAQDSLFKLNPASAPSGYDAEVWKGYANKGINPIVQSTGTVPDFGISTVASAWRKLTNALCPVTDVDNMFALVPTIAYEQMIKSPEWYQSSVGEGIAAQIRRTGVINKVYNFMADWELAIPQELGNGANSTTAGTNGGKQGEVRYHSFVFHRRALAVAYRPLELPPPSVGAQSSMAYYRGIPIRFMLTYDRDLFTYKISFDSLFGAMVYRPEFGVRCVSKWMTNTWD</sequence>